<feature type="region of interest" description="Disordered" evidence="1">
    <location>
        <begin position="127"/>
        <end position="159"/>
    </location>
</feature>
<feature type="compositionally biased region" description="Polar residues" evidence="1">
    <location>
        <begin position="974"/>
        <end position="985"/>
    </location>
</feature>
<dbReference type="PANTHER" id="PTHR31008:SF5">
    <property type="entry name" value="EXPRESSED PROTEIN"/>
    <property type="match status" value="1"/>
</dbReference>
<feature type="region of interest" description="Disordered" evidence="1">
    <location>
        <begin position="527"/>
        <end position="575"/>
    </location>
</feature>
<dbReference type="Proteomes" id="UP001604336">
    <property type="component" value="Unassembled WGS sequence"/>
</dbReference>
<feature type="compositionally biased region" description="Polar residues" evidence="1">
    <location>
        <begin position="610"/>
        <end position="628"/>
    </location>
</feature>
<name>A0ABD1UPA5_9LAMI</name>
<feature type="region of interest" description="Disordered" evidence="1">
    <location>
        <begin position="417"/>
        <end position="507"/>
    </location>
</feature>
<comment type="caution">
    <text evidence="2">The sequence shown here is derived from an EMBL/GenBank/DDBJ whole genome shotgun (WGS) entry which is preliminary data.</text>
</comment>
<feature type="compositionally biased region" description="Polar residues" evidence="1">
    <location>
        <begin position="848"/>
        <end position="863"/>
    </location>
</feature>
<feature type="region of interest" description="Disordered" evidence="1">
    <location>
        <begin position="223"/>
        <end position="370"/>
    </location>
</feature>
<reference evidence="3" key="1">
    <citation type="submission" date="2024-07" db="EMBL/GenBank/DDBJ databases">
        <title>Two chromosome-level genome assemblies of Korean endemic species Abeliophyllum distichum and Forsythia ovata (Oleaceae).</title>
        <authorList>
            <person name="Jang H."/>
        </authorList>
    </citation>
    <scope>NUCLEOTIDE SEQUENCE [LARGE SCALE GENOMIC DNA]</scope>
</reference>
<feature type="region of interest" description="Disordered" evidence="1">
    <location>
        <begin position="834"/>
        <end position="863"/>
    </location>
</feature>
<evidence type="ECO:0000313" key="2">
    <source>
        <dbReference type="EMBL" id="KAL2526886.1"/>
    </source>
</evidence>
<sequence>MDGIIDINVPLDYIEFQIFPSQNRYVACVCYDKKIEKLTSGLLEHLLQHSAEVKKLHSNGSNASFKLQPPENISDTKWFTKSTLIRFLHIIGLSNILNITNAVKNEISQLEEVHKFQLSLYAKGTQDQLKNGESDNSYSNGTTSTPKQTEGNAEPSDASKDELLRAMELRIAALRGELVASFDQAAGFRYSVEEITDIEKFSHHFGSVDLRDSLRKYVELKEENQTVDTSPDKQNTWNDEVSGKEGKNHIKSSYSDTPVKYGVSPAKVAQIERRSSSESEKSFSSDEDQPSVERSRTLIRSASPRRSASPMRRVQIGRSGSRRSTALTIKSLNYFPARERSVLPKDPDLDNSDEEANKEAPKKSENNVLRRMSVQDAISLFESKQKDQTTDIQKARSLLSASVGANKSVLRRWSSAVGENSQCSPDMDSEDAVPSIPNNLENREISHSSPEPEPEPEPEPVEPCGVDVTLNSPGKGACNAPGVQEESLPSQLTEVSETLNDSAEWSRQKEAELNKLLMKMMETKPVKYRNVVPDKSKSDKLPNEQRGGQYNHYKEKREEKLRGETTRKRVEKEKQFKAMQNILDSRKAEMASPIVSQAGKLNNIKKVQKSQKILSQSANPKSESTNSGVMKKAVSKSSSLPATRKSWPSAPSPRAPGTSPAKIPAGTISTGTTPTRRRSQPASPVSRSTPKVDTSQPKSKPVKPNQNDSKKSGRSASDKKQQTLTKTRTPKRKVQPATEDPISSSKPSSYGKVTKKSSVVPLESKPFLRKGSGTISTANPAGKTKTSTQTKEPLRNSADLIAAGESEMVSNSSDAVIQQQEIETEQLKVLADTDSEIPAKSPHKCDNTESSTEVTPSNYNNSFDRMAEPEIKAEAEEESIISPTAWVKMEELDDQPITSGDSICQIESPVYVAPIRASSPRVRHSLSQMLLEESSEPDNSDWGNAENPPAMVYHKDAPKGLKRLLKFARKSKNDANTTGWSSPSVFSEGEDETDDSKFASKRSAENLLKKATLHSKNNGHQKASYETHEKPSADYVHLAQSNKGKYSVPSLSLQLQEGHVSASATATKATRSFFSLSAFKGSK</sequence>
<feature type="compositionally biased region" description="Polar residues" evidence="1">
    <location>
        <begin position="487"/>
        <end position="503"/>
    </location>
</feature>
<feature type="compositionally biased region" description="Basic and acidic residues" evidence="1">
    <location>
        <begin position="532"/>
        <end position="543"/>
    </location>
</feature>
<feature type="compositionally biased region" description="Basic and acidic residues" evidence="1">
    <location>
        <begin position="355"/>
        <end position="365"/>
    </location>
</feature>
<feature type="compositionally biased region" description="Basic and acidic residues" evidence="1">
    <location>
        <begin position="708"/>
        <end position="721"/>
    </location>
</feature>
<feature type="compositionally biased region" description="Basic and acidic residues" evidence="1">
    <location>
        <begin position="337"/>
        <end position="348"/>
    </location>
</feature>
<dbReference type="EMBL" id="JBFOLK010000003">
    <property type="protein sequence ID" value="KAL2526886.1"/>
    <property type="molecule type" value="Genomic_DNA"/>
</dbReference>
<gene>
    <name evidence="2" type="ORF">Adt_11940</name>
</gene>
<feature type="compositionally biased region" description="Polar residues" evidence="1">
    <location>
        <begin position="226"/>
        <end position="239"/>
    </location>
</feature>
<feature type="compositionally biased region" description="Basic and acidic residues" evidence="1">
    <location>
        <begin position="270"/>
        <end position="284"/>
    </location>
</feature>
<proteinExistence type="predicted"/>
<feature type="compositionally biased region" description="Polar residues" evidence="1">
    <location>
        <begin position="667"/>
        <end position="698"/>
    </location>
</feature>
<protein>
    <submittedName>
        <fullName evidence="2">Serine/arginine repetitive matrix protein 1</fullName>
    </submittedName>
</protein>
<feature type="region of interest" description="Disordered" evidence="1">
    <location>
        <begin position="971"/>
        <end position="1031"/>
    </location>
</feature>
<feature type="compositionally biased region" description="Polar residues" evidence="1">
    <location>
        <begin position="127"/>
        <end position="151"/>
    </location>
</feature>
<accession>A0ABD1UPA5</accession>
<feature type="compositionally biased region" description="Basic and acidic residues" evidence="1">
    <location>
        <begin position="995"/>
        <end position="1008"/>
    </location>
</feature>
<dbReference type="PANTHER" id="PTHR31008">
    <property type="entry name" value="COP1-INTERACTING PROTEIN-RELATED"/>
    <property type="match status" value="1"/>
</dbReference>
<feature type="compositionally biased region" description="Low complexity" evidence="1">
    <location>
        <begin position="300"/>
        <end position="313"/>
    </location>
</feature>
<feature type="compositionally biased region" description="Basic and acidic residues" evidence="1">
    <location>
        <begin position="552"/>
        <end position="575"/>
    </location>
</feature>
<feature type="region of interest" description="Disordered" evidence="1">
    <location>
        <begin position="927"/>
        <end position="954"/>
    </location>
</feature>
<dbReference type="AlphaFoldDB" id="A0ABD1UPA5"/>
<feature type="compositionally biased region" description="Polar residues" evidence="1">
    <location>
        <begin position="773"/>
        <end position="791"/>
    </location>
</feature>
<evidence type="ECO:0000313" key="3">
    <source>
        <dbReference type="Proteomes" id="UP001604336"/>
    </source>
</evidence>
<organism evidence="2 3">
    <name type="scientific">Abeliophyllum distichum</name>
    <dbReference type="NCBI Taxonomy" id="126358"/>
    <lineage>
        <taxon>Eukaryota</taxon>
        <taxon>Viridiplantae</taxon>
        <taxon>Streptophyta</taxon>
        <taxon>Embryophyta</taxon>
        <taxon>Tracheophyta</taxon>
        <taxon>Spermatophyta</taxon>
        <taxon>Magnoliopsida</taxon>
        <taxon>eudicotyledons</taxon>
        <taxon>Gunneridae</taxon>
        <taxon>Pentapetalae</taxon>
        <taxon>asterids</taxon>
        <taxon>lamiids</taxon>
        <taxon>Lamiales</taxon>
        <taxon>Oleaceae</taxon>
        <taxon>Forsythieae</taxon>
        <taxon>Abeliophyllum</taxon>
    </lineage>
</organism>
<evidence type="ECO:0000256" key="1">
    <source>
        <dbReference type="SAM" id="MobiDB-lite"/>
    </source>
</evidence>
<keyword evidence="3" id="KW-1185">Reference proteome</keyword>
<feature type="region of interest" description="Disordered" evidence="1">
    <location>
        <begin position="594"/>
        <end position="795"/>
    </location>
</feature>
<feature type="compositionally biased region" description="Polar residues" evidence="1">
    <location>
        <begin position="322"/>
        <end position="331"/>
    </location>
</feature>